<dbReference type="Proteomes" id="UP001553161">
    <property type="component" value="Unassembled WGS sequence"/>
</dbReference>
<protein>
    <submittedName>
        <fullName evidence="1">Diguanylate cyclase</fullName>
    </submittedName>
</protein>
<feature type="non-terminal residue" evidence="1">
    <location>
        <position position="1"/>
    </location>
</feature>
<accession>A0ABV3L4D6</accession>
<evidence type="ECO:0000313" key="1">
    <source>
        <dbReference type="EMBL" id="MEV8466439.1"/>
    </source>
</evidence>
<dbReference type="InterPro" id="IPR043133">
    <property type="entry name" value="GTP-CH-I_C/QueF"/>
</dbReference>
<gene>
    <name evidence="1" type="ORF">AB0T83_06540</name>
</gene>
<name>A0ABV3L4D6_9RHOB</name>
<comment type="caution">
    <text evidence="1">The sequence shown here is derived from an EMBL/GenBank/DDBJ whole genome shotgun (WGS) entry which is preliminary data.</text>
</comment>
<dbReference type="SUPFAM" id="SSF55620">
    <property type="entry name" value="Tetrahydrobiopterin biosynthesis enzymes-like"/>
    <property type="match status" value="1"/>
</dbReference>
<sequence length="218" mass="23631">GRLNLMETLAEGVAARVLAHKQVAQVWLRVEKLDRLSGALGVEIVRAAPLAPVAEAHAVPTMVLVDDTALDDPRLVDRLVDLAGDAPAVLCVNPVAQQLPVFDGLIAPVTRRITLLAYEQAAWRLASLDPRFVVVDSRTEMDWALRHDKISVWAPSKIVVDAREDAPPSPLTMPVLAAWLARRLEAAEVLWLTTDRAEPLSLAPDLPPLRPVPLSSGA</sequence>
<dbReference type="Gene3D" id="3.30.1130.10">
    <property type="match status" value="1"/>
</dbReference>
<dbReference type="EMBL" id="JBFBVU010000005">
    <property type="protein sequence ID" value="MEV8466439.1"/>
    <property type="molecule type" value="Genomic_DNA"/>
</dbReference>
<evidence type="ECO:0000313" key="2">
    <source>
        <dbReference type="Proteomes" id="UP001553161"/>
    </source>
</evidence>
<organism evidence="1 2">
    <name type="scientific">Meridianimarinicoccus marinus</name>
    <dbReference type="NCBI Taxonomy" id="3231483"/>
    <lineage>
        <taxon>Bacteria</taxon>
        <taxon>Pseudomonadati</taxon>
        <taxon>Pseudomonadota</taxon>
        <taxon>Alphaproteobacteria</taxon>
        <taxon>Rhodobacterales</taxon>
        <taxon>Paracoccaceae</taxon>
        <taxon>Meridianimarinicoccus</taxon>
    </lineage>
</organism>
<reference evidence="1 2" key="1">
    <citation type="submission" date="2024-07" db="EMBL/GenBank/DDBJ databases">
        <authorList>
            <person name="Kang M."/>
        </authorList>
    </citation>
    <scope>NUCLEOTIDE SEQUENCE [LARGE SCALE GENOMIC DNA]</scope>
    <source>
        <strain evidence="1 2">DFM31</strain>
    </source>
</reference>
<keyword evidence="2" id="KW-1185">Reference proteome</keyword>
<proteinExistence type="predicted"/>